<dbReference type="InterPro" id="IPR018488">
    <property type="entry name" value="cNMP-bd_CS"/>
</dbReference>
<feature type="domain" description="Protein kinase" evidence="19">
    <location>
        <begin position="513"/>
        <end position="773"/>
    </location>
</feature>
<keyword evidence="6" id="KW-0140">cGMP</keyword>
<keyword evidence="10" id="KW-0418">Kinase</keyword>
<dbReference type="InterPro" id="IPR000719">
    <property type="entry name" value="Prot_kinase_dom"/>
</dbReference>
<gene>
    <name evidence="22" type="ORF">N0F65_000664</name>
</gene>
<dbReference type="InterPro" id="IPR011009">
    <property type="entry name" value="Kinase-like_dom_sf"/>
</dbReference>
<comment type="caution">
    <text evidence="22">The sequence shown here is derived from an EMBL/GenBank/DDBJ whole genome shotgun (WGS) entry which is preliminary data.</text>
</comment>
<feature type="domain" description="Cyclic nucleotide-binding" evidence="20">
    <location>
        <begin position="103"/>
        <end position="203"/>
    </location>
</feature>
<dbReference type="GO" id="GO:0004692">
    <property type="term" value="F:cGMP-dependent protein kinase activity"/>
    <property type="evidence" value="ECO:0007669"/>
    <property type="project" value="UniProtKB-EC"/>
</dbReference>
<dbReference type="SUPFAM" id="SSF56112">
    <property type="entry name" value="Protein kinase-like (PK-like)"/>
    <property type="match status" value="1"/>
</dbReference>
<dbReference type="PROSITE" id="PS00108">
    <property type="entry name" value="PROTEIN_KINASE_ST"/>
    <property type="match status" value="1"/>
</dbReference>
<evidence type="ECO:0000256" key="10">
    <source>
        <dbReference type="ARBA" id="ARBA00022777"/>
    </source>
</evidence>
<keyword evidence="11 17" id="KW-0067">ATP-binding</keyword>
<evidence type="ECO:0000256" key="7">
    <source>
        <dbReference type="ARBA" id="ARBA00022679"/>
    </source>
</evidence>
<keyword evidence="8" id="KW-0479">Metal-binding</keyword>
<evidence type="ECO:0000256" key="5">
    <source>
        <dbReference type="ARBA" id="ARBA00022527"/>
    </source>
</evidence>
<evidence type="ECO:0000256" key="6">
    <source>
        <dbReference type="ARBA" id="ARBA00022535"/>
    </source>
</evidence>
<evidence type="ECO:0000256" key="12">
    <source>
        <dbReference type="ARBA" id="ARBA00022842"/>
    </source>
</evidence>
<feature type="domain" description="AGC-kinase C-terminal" evidence="21">
    <location>
        <begin position="774"/>
        <end position="829"/>
    </location>
</feature>
<dbReference type="Pfam" id="PF00027">
    <property type="entry name" value="cNMP_binding"/>
    <property type="match status" value="3"/>
</dbReference>
<dbReference type="PROSITE" id="PS00889">
    <property type="entry name" value="CNMP_BINDING_2"/>
    <property type="match status" value="1"/>
</dbReference>
<evidence type="ECO:0000256" key="2">
    <source>
        <dbReference type="ARBA" id="ARBA00006352"/>
    </source>
</evidence>
<dbReference type="GO" id="GO:0005952">
    <property type="term" value="C:cAMP-dependent protein kinase complex"/>
    <property type="evidence" value="ECO:0007669"/>
    <property type="project" value="TreeGrafter"/>
</dbReference>
<evidence type="ECO:0000256" key="14">
    <source>
        <dbReference type="ARBA" id="ARBA00024113"/>
    </source>
</evidence>
<keyword evidence="23" id="KW-1185">Reference proteome</keyword>
<dbReference type="InterPro" id="IPR000595">
    <property type="entry name" value="cNMP-bd_dom"/>
</dbReference>
<dbReference type="CDD" id="cd00038">
    <property type="entry name" value="CAP_ED"/>
    <property type="match status" value="3"/>
</dbReference>
<keyword evidence="9 17" id="KW-0547">Nucleotide-binding</keyword>
<proteinExistence type="inferred from homology"/>
<dbReference type="InterPro" id="IPR017441">
    <property type="entry name" value="Protein_kinase_ATP_BS"/>
</dbReference>
<dbReference type="PROSITE" id="PS50011">
    <property type="entry name" value="PROTEIN_KINASE_DOM"/>
    <property type="match status" value="1"/>
</dbReference>
<evidence type="ECO:0000256" key="4">
    <source>
        <dbReference type="ARBA" id="ARBA00022490"/>
    </source>
</evidence>
<dbReference type="GO" id="GO:0030553">
    <property type="term" value="F:cGMP binding"/>
    <property type="evidence" value="ECO:0007669"/>
    <property type="project" value="UniProtKB-KW"/>
</dbReference>
<sequence>MGCVSSTQRFTTNGGESGALVPVKKRTSLGGGSLTPSVAYLTEGVVSEIIRSRRRSIRNTGQYDAVKSEEISVMVMLQSMEENAEISQPEQECIVQALKENVLFSCMQQEQLFQLAKFMFIQIVEPGEKVVTQGEIGDKFFVVRSGKFDVMNATGEVINRLTTGATFGELGLLYSAKRTASVIADPKTRGSLYALRGKYFRYVAAQHSIGTFQSSLDALKKVKLLENLTEEQLAVVADSVQALQYRAGDVIVHKGEQGSVMYMIHSGTVICTDIGNGGGAPVELSDGDYFGERALLASEPRAATVIAKTDVHLMVLDQQTFSTLLGPLQSVLNYNRMWRALETVSVLKGVPFPLKKKLIENSRVVTYEPNQAIVTEGDEPDAFYIVKDGDAKVVQRAQSPKRPSMRASVTGSNLDSPVPAKTSTFSFRPRQEKVLEMARLGTGDVFGEMAIINHTKRMATVTAITRVECLVIGLAQFEELLPFVQEDFQHQVHYREAVNADKIFAHSITLANLQRIRNIGLGSYGIVYMAVHTPTGRMVAVKEMWKSRLENCRQVNHIRSEKALLSMLDSLFILKYLTFLQDERKIYFVTEILSGGELFRRIVEPSGTPIILSNDPARFYAACCIKALEFMHERNIAYRDLKPENILLDSAGYAKLVDFGFAKKLAGKTYTLCGTPEYLAPEIILGVGHTTAVDNWGVGVLIYEMIMGDSPFAAKEDDHLIICRNILQERIRFPANCDETWKEIVLALLHKHPEKRASFITGSPNDVRLLRWFQDFSWDKLMTKTLEAPWKPDVQSETDSKYFQTITDDDMADHNSWEDVPPALPWDKF</sequence>
<evidence type="ECO:0000259" key="20">
    <source>
        <dbReference type="PROSITE" id="PS50042"/>
    </source>
</evidence>
<keyword evidence="5" id="KW-0723">Serine/threonine-protein kinase</keyword>
<dbReference type="Gene3D" id="3.30.200.20">
    <property type="entry name" value="Phosphorylase Kinase, domain 1"/>
    <property type="match status" value="1"/>
</dbReference>
<evidence type="ECO:0000256" key="15">
    <source>
        <dbReference type="ARBA" id="ARBA00047298"/>
    </source>
</evidence>
<comment type="similarity">
    <text evidence="2">Belongs to the protein kinase superfamily. AGC Ser/Thr protein kinase family. cGMP subfamily.</text>
</comment>
<evidence type="ECO:0000256" key="1">
    <source>
        <dbReference type="ARBA" id="ARBA00001946"/>
    </source>
</evidence>
<name>A0AAV2YQU7_9STRA</name>
<keyword evidence="4" id="KW-0963">Cytoplasm</keyword>
<feature type="domain" description="Cyclic nucleotide-binding" evidence="20">
    <location>
        <begin position="224"/>
        <end position="327"/>
    </location>
</feature>
<evidence type="ECO:0000259" key="19">
    <source>
        <dbReference type="PROSITE" id="PS50011"/>
    </source>
</evidence>
<dbReference type="PANTHER" id="PTHR24353:SF37">
    <property type="entry name" value="CAMP-DEPENDENT PROTEIN KINASE CATALYTIC SUBUNIT PRKX"/>
    <property type="match status" value="1"/>
</dbReference>
<feature type="binding site" evidence="17">
    <location>
        <position position="542"/>
    </location>
    <ligand>
        <name>ATP</name>
        <dbReference type="ChEBI" id="CHEBI:30616"/>
    </ligand>
</feature>
<protein>
    <recommendedName>
        <fullName evidence="14">cGMP-dependent protein kinase</fullName>
        <ecNumber evidence="3">2.7.11.12</ecNumber>
    </recommendedName>
</protein>
<dbReference type="PROSITE" id="PS50042">
    <property type="entry name" value="CNMP_BINDING_3"/>
    <property type="match status" value="3"/>
</dbReference>
<dbReference type="PRINTS" id="PR00103">
    <property type="entry name" value="CAMPKINASE"/>
</dbReference>
<evidence type="ECO:0000259" key="21">
    <source>
        <dbReference type="PROSITE" id="PS51285"/>
    </source>
</evidence>
<dbReference type="InterPro" id="IPR000961">
    <property type="entry name" value="AGC-kinase_C"/>
</dbReference>
<dbReference type="InterPro" id="IPR018490">
    <property type="entry name" value="cNMP-bd_dom_sf"/>
</dbReference>
<dbReference type="GO" id="GO:0046872">
    <property type="term" value="F:metal ion binding"/>
    <property type="evidence" value="ECO:0007669"/>
    <property type="project" value="UniProtKB-KW"/>
</dbReference>
<dbReference type="PROSITE" id="PS00107">
    <property type="entry name" value="PROTEIN_KINASE_ATP"/>
    <property type="match status" value="1"/>
</dbReference>
<evidence type="ECO:0000256" key="13">
    <source>
        <dbReference type="ARBA" id="ARBA00022992"/>
    </source>
</evidence>
<feature type="region of interest" description="Disordered" evidence="18">
    <location>
        <begin position="398"/>
        <end position="422"/>
    </location>
</feature>
<evidence type="ECO:0000256" key="8">
    <source>
        <dbReference type="ARBA" id="ARBA00022723"/>
    </source>
</evidence>
<feature type="compositionally biased region" description="Polar residues" evidence="18">
    <location>
        <begin position="407"/>
        <end position="422"/>
    </location>
</feature>
<dbReference type="InterPro" id="IPR014710">
    <property type="entry name" value="RmlC-like_jellyroll"/>
</dbReference>
<accession>A0AAV2YQU7</accession>
<comment type="catalytic activity">
    <reaction evidence="15">
        <text>L-threonyl-[protein] + ATP = O-phospho-L-threonyl-[protein] + ADP + H(+)</text>
        <dbReference type="Rhea" id="RHEA:46608"/>
        <dbReference type="Rhea" id="RHEA-COMP:11060"/>
        <dbReference type="Rhea" id="RHEA-COMP:11605"/>
        <dbReference type="ChEBI" id="CHEBI:15378"/>
        <dbReference type="ChEBI" id="CHEBI:30013"/>
        <dbReference type="ChEBI" id="CHEBI:30616"/>
        <dbReference type="ChEBI" id="CHEBI:61977"/>
        <dbReference type="ChEBI" id="CHEBI:456216"/>
        <dbReference type="EC" id="2.7.11.12"/>
    </reaction>
</comment>
<feature type="domain" description="Cyclic nucleotide-binding" evidence="20">
    <location>
        <begin position="346"/>
        <end position="481"/>
    </location>
</feature>
<dbReference type="GO" id="GO:0005524">
    <property type="term" value="F:ATP binding"/>
    <property type="evidence" value="ECO:0007669"/>
    <property type="project" value="UniProtKB-UniRule"/>
</dbReference>
<dbReference type="PROSITE" id="PS00888">
    <property type="entry name" value="CNMP_BINDING_1"/>
    <property type="match status" value="2"/>
</dbReference>
<evidence type="ECO:0000256" key="3">
    <source>
        <dbReference type="ARBA" id="ARBA00012428"/>
    </source>
</evidence>
<comment type="cofactor">
    <cofactor evidence="1">
        <name>Mg(2+)</name>
        <dbReference type="ChEBI" id="CHEBI:18420"/>
    </cofactor>
</comment>
<comment type="catalytic activity">
    <reaction evidence="16">
        <text>L-seryl-[protein] + ATP = O-phospho-L-seryl-[protein] + ADP + H(+)</text>
        <dbReference type="Rhea" id="RHEA:17989"/>
        <dbReference type="Rhea" id="RHEA-COMP:9863"/>
        <dbReference type="Rhea" id="RHEA-COMP:11604"/>
        <dbReference type="ChEBI" id="CHEBI:15378"/>
        <dbReference type="ChEBI" id="CHEBI:29999"/>
        <dbReference type="ChEBI" id="CHEBI:30616"/>
        <dbReference type="ChEBI" id="CHEBI:83421"/>
        <dbReference type="ChEBI" id="CHEBI:456216"/>
        <dbReference type="EC" id="2.7.11.12"/>
    </reaction>
</comment>
<dbReference type="GO" id="GO:0004691">
    <property type="term" value="F:cAMP-dependent protein kinase activity"/>
    <property type="evidence" value="ECO:0007669"/>
    <property type="project" value="TreeGrafter"/>
</dbReference>
<evidence type="ECO:0000256" key="18">
    <source>
        <dbReference type="SAM" id="MobiDB-lite"/>
    </source>
</evidence>
<reference evidence="22" key="1">
    <citation type="submission" date="2022-11" db="EMBL/GenBank/DDBJ databases">
        <authorList>
            <person name="Morgan W.R."/>
            <person name="Tartar A."/>
        </authorList>
    </citation>
    <scope>NUCLEOTIDE SEQUENCE</scope>
    <source>
        <strain evidence="22">ARSEF 373</strain>
    </source>
</reference>
<evidence type="ECO:0000313" key="22">
    <source>
        <dbReference type="EMBL" id="DAZ96116.1"/>
    </source>
</evidence>
<dbReference type="Gene3D" id="2.60.120.10">
    <property type="entry name" value="Jelly Rolls"/>
    <property type="match status" value="3"/>
</dbReference>
<dbReference type="Pfam" id="PF00069">
    <property type="entry name" value="Pkinase"/>
    <property type="match status" value="1"/>
</dbReference>
<keyword evidence="7" id="KW-0808">Transferase</keyword>
<reference evidence="22" key="2">
    <citation type="journal article" date="2023" name="Microbiol Resour">
        <title>Decontamination and Annotation of the Draft Genome Sequence of the Oomycete Lagenidium giganteum ARSEF 373.</title>
        <authorList>
            <person name="Morgan W.R."/>
            <person name="Tartar A."/>
        </authorList>
    </citation>
    <scope>NUCLEOTIDE SEQUENCE</scope>
    <source>
        <strain evidence="22">ARSEF 373</strain>
    </source>
</reference>
<dbReference type="SUPFAM" id="SSF51206">
    <property type="entry name" value="cAMP-binding domain-like"/>
    <property type="match status" value="3"/>
</dbReference>
<dbReference type="Proteomes" id="UP001146120">
    <property type="component" value="Unassembled WGS sequence"/>
</dbReference>
<dbReference type="EC" id="2.7.11.12" evidence="3"/>
<dbReference type="PROSITE" id="PS51285">
    <property type="entry name" value="AGC_KINASE_CTER"/>
    <property type="match status" value="1"/>
</dbReference>
<evidence type="ECO:0000313" key="23">
    <source>
        <dbReference type="Proteomes" id="UP001146120"/>
    </source>
</evidence>
<evidence type="ECO:0000256" key="16">
    <source>
        <dbReference type="ARBA" id="ARBA00047462"/>
    </source>
</evidence>
<evidence type="ECO:0000256" key="11">
    <source>
        <dbReference type="ARBA" id="ARBA00022840"/>
    </source>
</evidence>
<dbReference type="SMART" id="SM00220">
    <property type="entry name" value="S_TKc"/>
    <property type="match status" value="1"/>
</dbReference>
<keyword evidence="12" id="KW-0460">Magnesium</keyword>
<dbReference type="InterPro" id="IPR008271">
    <property type="entry name" value="Ser/Thr_kinase_AS"/>
</dbReference>
<dbReference type="Gene3D" id="1.10.510.10">
    <property type="entry name" value="Transferase(Phosphotransferase) domain 1"/>
    <property type="match status" value="1"/>
</dbReference>
<evidence type="ECO:0000256" key="9">
    <source>
        <dbReference type="ARBA" id="ARBA00022741"/>
    </source>
</evidence>
<organism evidence="22 23">
    <name type="scientific">Lagenidium giganteum</name>
    <dbReference type="NCBI Taxonomy" id="4803"/>
    <lineage>
        <taxon>Eukaryota</taxon>
        <taxon>Sar</taxon>
        <taxon>Stramenopiles</taxon>
        <taxon>Oomycota</taxon>
        <taxon>Peronosporomycetes</taxon>
        <taxon>Pythiales</taxon>
        <taxon>Pythiaceae</taxon>
    </lineage>
</organism>
<keyword evidence="13" id="KW-0142">cGMP-binding</keyword>
<dbReference type="SMART" id="SM00100">
    <property type="entry name" value="cNMP"/>
    <property type="match status" value="3"/>
</dbReference>
<evidence type="ECO:0000256" key="17">
    <source>
        <dbReference type="PROSITE-ProRule" id="PRU10141"/>
    </source>
</evidence>
<dbReference type="AlphaFoldDB" id="A0AAV2YQU7"/>
<dbReference type="PANTHER" id="PTHR24353">
    <property type="entry name" value="CYCLIC NUCLEOTIDE-DEPENDENT PROTEIN KINASE"/>
    <property type="match status" value="1"/>
</dbReference>
<dbReference type="EMBL" id="DAKRPA010000178">
    <property type="protein sequence ID" value="DAZ96116.1"/>
    <property type="molecule type" value="Genomic_DNA"/>
</dbReference>